<dbReference type="SMART" id="SM00382">
    <property type="entry name" value="AAA"/>
    <property type="match status" value="1"/>
</dbReference>
<dbReference type="GO" id="GO:0005524">
    <property type="term" value="F:ATP binding"/>
    <property type="evidence" value="ECO:0007669"/>
    <property type="project" value="InterPro"/>
</dbReference>
<dbReference type="SUPFAM" id="SSF52540">
    <property type="entry name" value="P-loop containing nucleoside triphosphate hydrolases"/>
    <property type="match status" value="1"/>
</dbReference>
<gene>
    <name evidence="2" type="ORF">GCM10008957_27700</name>
</gene>
<dbReference type="CDD" id="cd00009">
    <property type="entry name" value="AAA"/>
    <property type="match status" value="1"/>
</dbReference>
<sequence length="516" mass="55594">MKRWPPSGGQDWGMFTTTPGFRFKTKSFPSIGTGGNVCIPDSAFSAANSMTQMHKVSWGALEAACLVLRGQVDAARDQDTLTVCMPDRNGVLLLSQSCRAGNQMTWNNPGSTVRPYVLLIVEALLFGIHAEVKERWARLLGAVSAQTSLPLTAPTLERLSHDPAVKEAMFGLVDSLYFTARDFAANRTELSDPVSPPAAWVHSPVLLGKPPLARSGAVDLTPAGLLARRALTGVRALLYGPTGTGKTELAKRIALQNQSALVDIKGRPGLEDRDMIGYIAPTASGPRWVDGPVARAFRMAQQGLPVTLVVDELLRFEPHHRNLFIGLMDDKSEQEVAALIGKSVPAGRYYTLDLPGADEVLYAATRDLNIICTTNVGGKYVQSGEFDPALKRRFQMMLSIGYAPEADILPLYTKIGGAQAAALTYQLEFATRSMTTSQGQLLAEPMNIGVSLNYLQEVTSLVDAGLELADALRSALLVTVAPFCCEFTDEGELDEAAIKSLSTTLEQLLRKAGLAT</sequence>
<protein>
    <recommendedName>
        <fullName evidence="1">AAA+ ATPase domain-containing protein</fullName>
    </recommendedName>
</protein>
<comment type="caution">
    <text evidence="2">The sequence shown here is derived from an EMBL/GenBank/DDBJ whole genome shotgun (WGS) entry which is preliminary data.</text>
</comment>
<organism evidence="2 3">
    <name type="scientific">Deinococcus ruber</name>
    <dbReference type="NCBI Taxonomy" id="1848197"/>
    <lineage>
        <taxon>Bacteria</taxon>
        <taxon>Thermotogati</taxon>
        <taxon>Deinococcota</taxon>
        <taxon>Deinococci</taxon>
        <taxon>Deinococcales</taxon>
        <taxon>Deinococcaceae</taxon>
        <taxon>Deinococcus</taxon>
    </lineage>
</organism>
<reference evidence="2" key="1">
    <citation type="journal article" date="2014" name="Int. J. Syst. Evol. Microbiol.">
        <title>Complete genome sequence of Corynebacterium casei LMG S-19264T (=DSM 44701T), isolated from a smear-ripened cheese.</title>
        <authorList>
            <consortium name="US DOE Joint Genome Institute (JGI-PGF)"/>
            <person name="Walter F."/>
            <person name="Albersmeier A."/>
            <person name="Kalinowski J."/>
            <person name="Ruckert C."/>
        </authorList>
    </citation>
    <scope>NUCLEOTIDE SEQUENCE</scope>
    <source>
        <strain evidence="2">JCM 31311</strain>
    </source>
</reference>
<evidence type="ECO:0000313" key="3">
    <source>
        <dbReference type="Proteomes" id="UP000603865"/>
    </source>
</evidence>
<dbReference type="InterPro" id="IPR003593">
    <property type="entry name" value="AAA+_ATPase"/>
</dbReference>
<evidence type="ECO:0000259" key="1">
    <source>
        <dbReference type="SMART" id="SM00382"/>
    </source>
</evidence>
<keyword evidence="3" id="KW-1185">Reference proteome</keyword>
<dbReference type="InterPro" id="IPR011704">
    <property type="entry name" value="ATPase_dyneun-rel_AAA"/>
</dbReference>
<dbReference type="InterPro" id="IPR027417">
    <property type="entry name" value="P-loop_NTPase"/>
</dbReference>
<accession>A0A918C9E6</accession>
<dbReference type="Gene3D" id="3.40.50.300">
    <property type="entry name" value="P-loop containing nucleotide triphosphate hydrolases"/>
    <property type="match status" value="1"/>
</dbReference>
<proteinExistence type="predicted"/>
<feature type="domain" description="AAA+ ATPase" evidence="1">
    <location>
        <begin position="232"/>
        <end position="404"/>
    </location>
</feature>
<evidence type="ECO:0000313" key="2">
    <source>
        <dbReference type="EMBL" id="GGR13203.1"/>
    </source>
</evidence>
<dbReference type="PRINTS" id="PR00300">
    <property type="entry name" value="CLPPROTEASEA"/>
</dbReference>
<dbReference type="Pfam" id="PF07728">
    <property type="entry name" value="AAA_5"/>
    <property type="match status" value="1"/>
</dbReference>
<dbReference type="EMBL" id="BMQL01000015">
    <property type="protein sequence ID" value="GGR13203.1"/>
    <property type="molecule type" value="Genomic_DNA"/>
</dbReference>
<name>A0A918C9E6_9DEIO</name>
<reference evidence="2" key="2">
    <citation type="submission" date="2020-09" db="EMBL/GenBank/DDBJ databases">
        <authorList>
            <person name="Sun Q."/>
            <person name="Ohkuma M."/>
        </authorList>
    </citation>
    <scope>NUCLEOTIDE SEQUENCE</scope>
    <source>
        <strain evidence="2">JCM 31311</strain>
    </source>
</reference>
<dbReference type="GO" id="GO:0016887">
    <property type="term" value="F:ATP hydrolysis activity"/>
    <property type="evidence" value="ECO:0007669"/>
    <property type="project" value="InterPro"/>
</dbReference>
<dbReference type="AlphaFoldDB" id="A0A918C9E6"/>
<dbReference type="InterPro" id="IPR001270">
    <property type="entry name" value="ClpA/B"/>
</dbReference>
<dbReference type="Proteomes" id="UP000603865">
    <property type="component" value="Unassembled WGS sequence"/>
</dbReference>